<keyword evidence="4" id="KW-1133">Transmembrane helix</keyword>
<comment type="caution">
    <text evidence="5">The sequence shown here is derived from an EMBL/GenBank/DDBJ whole genome shotgun (WGS) entry which is preliminary data.</text>
</comment>
<organism evidence="5 6">
    <name type="scientific">Tegillarca granosa</name>
    <name type="common">Malaysian cockle</name>
    <name type="synonym">Anadara granosa</name>
    <dbReference type="NCBI Taxonomy" id="220873"/>
    <lineage>
        <taxon>Eukaryota</taxon>
        <taxon>Metazoa</taxon>
        <taxon>Spiralia</taxon>
        <taxon>Lophotrochozoa</taxon>
        <taxon>Mollusca</taxon>
        <taxon>Bivalvia</taxon>
        <taxon>Autobranchia</taxon>
        <taxon>Pteriomorphia</taxon>
        <taxon>Arcoida</taxon>
        <taxon>Arcoidea</taxon>
        <taxon>Arcidae</taxon>
        <taxon>Tegillarca</taxon>
    </lineage>
</organism>
<keyword evidence="6" id="KW-1185">Reference proteome</keyword>
<dbReference type="Pfam" id="PF13516">
    <property type="entry name" value="LRR_6"/>
    <property type="match status" value="1"/>
</dbReference>
<dbReference type="Pfam" id="PF13855">
    <property type="entry name" value="LRR_8"/>
    <property type="match status" value="1"/>
</dbReference>
<reference evidence="5 6" key="1">
    <citation type="submission" date="2022-12" db="EMBL/GenBank/DDBJ databases">
        <title>Chromosome-level genome of Tegillarca granosa.</title>
        <authorList>
            <person name="Kim J."/>
        </authorList>
    </citation>
    <scope>NUCLEOTIDE SEQUENCE [LARGE SCALE GENOMIC DNA]</scope>
    <source>
        <strain evidence="5">Teg-2019</strain>
        <tissue evidence="5">Adductor muscle</tissue>
    </source>
</reference>
<keyword evidence="4" id="KW-0812">Transmembrane</keyword>
<dbReference type="PROSITE" id="PS51450">
    <property type="entry name" value="LRR"/>
    <property type="match status" value="2"/>
</dbReference>
<evidence type="ECO:0000256" key="3">
    <source>
        <dbReference type="SAM" id="MobiDB-lite"/>
    </source>
</evidence>
<protein>
    <submittedName>
        <fullName evidence="5">Uncharacterized protein</fullName>
    </submittedName>
</protein>
<name>A0ABQ9EHB1_TEGGR</name>
<evidence type="ECO:0000256" key="4">
    <source>
        <dbReference type="SAM" id="Phobius"/>
    </source>
</evidence>
<dbReference type="InterPro" id="IPR003591">
    <property type="entry name" value="Leu-rich_rpt_typical-subtyp"/>
</dbReference>
<dbReference type="SUPFAM" id="SSF52058">
    <property type="entry name" value="L domain-like"/>
    <property type="match status" value="1"/>
</dbReference>
<dbReference type="PANTHER" id="PTHR24369:SF211">
    <property type="entry name" value="LEUCINE-RICH REPEAT-CONTAINING PROTEIN 15-LIKE"/>
    <property type="match status" value="1"/>
</dbReference>
<sequence>MFDEPEPQLIYRIGHKDTEYYKVFTMTMKIKKHFYIIGYLVFWASNISAANENCPSNLSQNCTCLSDQSGLTIKCTYRNGIADRLLGSNSDSGDSQVVSIYKLDISSNSISSLPDNFYQGIVRISNLDMSRNEFESIPPEISNSNIKITSLDLSHCKIHSVKLTMIDSLENLNLSSNFILSLNNATFRRTPGLKSLDLSYNRLSSLPEGLFSPIQSFHVLNLSGNKIETIDKTMFDNLQNSLRTLHLGKNNITFIHPDAFKSFNKLKTLNLSKNRKIGAIHDINFPLHLSYLDLSECNLQHINDCKFRKLIDLEFLNLNGNQIPCSCHVTWLYQWISENKNSDPFHETLEMLPWQCHQNGNQTVDITSKNLCKDHSPLPGHCDKVFVVTMTTETWELDLNVDLDEDTLMMNWNPLNETLFYGYKVTVTNLENGKNLKSVILHKSVSEYLSRYGELKSGEFSICLQILNNETSFIHEECKELRNSPLQIVVGILAGVVFLIPCIIALIYIVKKDWIYNKLMGYSEIYKDQDLENTDNSKVIIKITGHKSSDEKKVNAGRLAVESKPSAADIKNQNRQRVVTISETVEDKITEDKKTKETNIGQTNPNYVPDLSETEDEERSKAGNNKGDNIFKEDNSIIYNVRL</sequence>
<dbReference type="InterPro" id="IPR032675">
    <property type="entry name" value="LRR_dom_sf"/>
</dbReference>
<dbReference type="Gene3D" id="3.80.10.10">
    <property type="entry name" value="Ribonuclease Inhibitor"/>
    <property type="match status" value="2"/>
</dbReference>
<evidence type="ECO:0000313" key="6">
    <source>
        <dbReference type="Proteomes" id="UP001217089"/>
    </source>
</evidence>
<keyword evidence="4" id="KW-0472">Membrane</keyword>
<feature type="transmembrane region" description="Helical" evidence="4">
    <location>
        <begin position="488"/>
        <end position="510"/>
    </location>
</feature>
<evidence type="ECO:0000256" key="1">
    <source>
        <dbReference type="ARBA" id="ARBA00022614"/>
    </source>
</evidence>
<dbReference type="InterPro" id="IPR050541">
    <property type="entry name" value="LRR_TM_domain-containing"/>
</dbReference>
<dbReference type="SMART" id="SM00369">
    <property type="entry name" value="LRR_TYP"/>
    <property type="match status" value="7"/>
</dbReference>
<dbReference type="PANTHER" id="PTHR24369">
    <property type="entry name" value="ANTIGEN BSP, PUTATIVE-RELATED"/>
    <property type="match status" value="1"/>
</dbReference>
<accession>A0ABQ9EHB1</accession>
<gene>
    <name evidence="5" type="ORF">KUTeg_019363</name>
</gene>
<evidence type="ECO:0000313" key="5">
    <source>
        <dbReference type="EMBL" id="KAJ8302967.1"/>
    </source>
</evidence>
<dbReference type="Pfam" id="PF00560">
    <property type="entry name" value="LRR_1"/>
    <property type="match status" value="1"/>
</dbReference>
<dbReference type="InterPro" id="IPR001611">
    <property type="entry name" value="Leu-rich_rpt"/>
</dbReference>
<feature type="region of interest" description="Disordered" evidence="3">
    <location>
        <begin position="594"/>
        <end position="630"/>
    </location>
</feature>
<dbReference type="Proteomes" id="UP001217089">
    <property type="component" value="Unassembled WGS sequence"/>
</dbReference>
<dbReference type="EMBL" id="JARBDR010000917">
    <property type="protein sequence ID" value="KAJ8302967.1"/>
    <property type="molecule type" value="Genomic_DNA"/>
</dbReference>
<proteinExistence type="predicted"/>
<dbReference type="SMART" id="SM00364">
    <property type="entry name" value="LRR_BAC"/>
    <property type="match status" value="2"/>
</dbReference>
<keyword evidence="2" id="KW-0677">Repeat</keyword>
<keyword evidence="1" id="KW-0433">Leucine-rich repeat</keyword>
<evidence type="ECO:0000256" key="2">
    <source>
        <dbReference type="ARBA" id="ARBA00022737"/>
    </source>
</evidence>